<reference evidence="2 3" key="1">
    <citation type="submission" date="2024-06" db="EMBL/GenBank/DDBJ databases">
        <authorList>
            <person name="Kim D.-U."/>
        </authorList>
    </citation>
    <scope>NUCLEOTIDE SEQUENCE [LARGE SCALE GENOMIC DNA]</scope>
    <source>
        <strain evidence="2 3">KACC15460</strain>
    </source>
</reference>
<dbReference type="InterPro" id="IPR036291">
    <property type="entry name" value="NAD(P)-bd_dom_sf"/>
</dbReference>
<dbReference type="PANTHER" id="PTHR43245:SF55">
    <property type="entry name" value="NAD(P)-BINDING DOMAIN-CONTAINING PROTEIN"/>
    <property type="match status" value="1"/>
</dbReference>
<evidence type="ECO:0000313" key="2">
    <source>
        <dbReference type="EMBL" id="MET2828468.1"/>
    </source>
</evidence>
<evidence type="ECO:0000313" key="3">
    <source>
        <dbReference type="Proteomes" id="UP001548832"/>
    </source>
</evidence>
<dbReference type="Pfam" id="PF01370">
    <property type="entry name" value="Epimerase"/>
    <property type="match status" value="1"/>
</dbReference>
<feature type="domain" description="NAD-dependent epimerase/dehydratase" evidence="1">
    <location>
        <begin position="4"/>
        <end position="165"/>
    </location>
</feature>
<dbReference type="InterPro" id="IPR050177">
    <property type="entry name" value="Lipid_A_modif_metabolic_enz"/>
</dbReference>
<keyword evidence="3" id="KW-1185">Reference proteome</keyword>
<evidence type="ECO:0000259" key="1">
    <source>
        <dbReference type="Pfam" id="PF01370"/>
    </source>
</evidence>
<comment type="caution">
    <text evidence="2">The sequence shown here is derived from an EMBL/GenBank/DDBJ whole genome shotgun (WGS) entry which is preliminary data.</text>
</comment>
<organism evidence="2 3">
    <name type="scientific">Mesorhizobium shangrilense</name>
    <dbReference type="NCBI Taxonomy" id="460060"/>
    <lineage>
        <taxon>Bacteria</taxon>
        <taxon>Pseudomonadati</taxon>
        <taxon>Pseudomonadota</taxon>
        <taxon>Alphaproteobacteria</taxon>
        <taxon>Hyphomicrobiales</taxon>
        <taxon>Phyllobacteriaceae</taxon>
        <taxon>Mesorhizobium</taxon>
    </lineage>
</organism>
<dbReference type="InterPro" id="IPR001509">
    <property type="entry name" value="Epimerase_deHydtase"/>
</dbReference>
<gene>
    <name evidence="2" type="ORF">ABVQ20_15910</name>
</gene>
<dbReference type="PANTHER" id="PTHR43245">
    <property type="entry name" value="BIFUNCTIONAL POLYMYXIN RESISTANCE PROTEIN ARNA"/>
    <property type="match status" value="1"/>
</dbReference>
<dbReference type="SUPFAM" id="SSF51735">
    <property type="entry name" value="NAD(P)-binding Rossmann-fold domains"/>
    <property type="match status" value="1"/>
</dbReference>
<dbReference type="EMBL" id="JBEWSZ010000001">
    <property type="protein sequence ID" value="MET2828468.1"/>
    <property type="molecule type" value="Genomic_DNA"/>
</dbReference>
<name>A0ABV2DEL4_9HYPH</name>
<accession>A0ABV2DEL4</accession>
<dbReference type="Gene3D" id="3.40.50.720">
    <property type="entry name" value="NAD(P)-binding Rossmann-like Domain"/>
    <property type="match status" value="1"/>
</dbReference>
<proteinExistence type="predicted"/>
<protein>
    <submittedName>
        <fullName evidence="2">NAD(P)-dependent oxidoreductase</fullName>
    </submittedName>
</protein>
<dbReference type="RefSeq" id="WP_354460469.1">
    <property type="nucleotide sequence ID" value="NZ_JBEWSZ010000001.1"/>
</dbReference>
<dbReference type="Proteomes" id="UP001548832">
    <property type="component" value="Unassembled WGS sequence"/>
</dbReference>
<sequence>MQRVLITGAAGRLGRVLRNGLAKPDRVLRLLDIANLGTATESEEIWNADATNLPEMVEAMQGVDLVVHLAAYPEEAPWETIFPLNYALTYTVFEAARRAGVKRVVFCSSVQAVGFHPIEKTIDANVRLRPSGYYGVSKAYGEALASLYADKHGLSVACVRVASFEKTPTDTRMLSTWLSHEDAVHLFEQCISAPDHHFYVVYGVSNNTRSRVDNSHVAWLGYKPRSNAEDYLAEILEHGQPMGPLAGKTQGGRACDVGFSGNAEKTLKAE</sequence>